<dbReference type="EMBL" id="LAQJ01000190">
    <property type="protein sequence ID" value="KKO19466.1"/>
    <property type="molecule type" value="Genomic_DNA"/>
</dbReference>
<dbReference type="AlphaFoldDB" id="A0A0M2UWW9"/>
<protein>
    <submittedName>
        <fullName evidence="1">Uncharacterized protein</fullName>
    </submittedName>
</protein>
<gene>
    <name evidence="1" type="ORF">BROFUL_01845</name>
</gene>
<proteinExistence type="predicted"/>
<organism evidence="1 2">
    <name type="scientific">Candidatus Brocadia fulgida</name>
    <dbReference type="NCBI Taxonomy" id="380242"/>
    <lineage>
        <taxon>Bacteria</taxon>
        <taxon>Pseudomonadati</taxon>
        <taxon>Planctomycetota</taxon>
        <taxon>Candidatus Brocadiia</taxon>
        <taxon>Candidatus Brocadiales</taxon>
        <taxon>Candidatus Brocadiaceae</taxon>
        <taxon>Candidatus Brocadia</taxon>
    </lineage>
</organism>
<sequence length="577" mass="65868">MAMKNITYTIPKKNKEVFVDPALHRIPETILANKHTINRYPGEINGIPLPLLRDKTRLELLHMAVRYTAGIQSLIQKDPPGSSRYVQNSCGEDVSRHGTPETLSVKGHNLDYAVIRDIPIIQTGHEPVFYYPGVWIKNHLAHYLATKMGGIGINMIVDNDACKMGFMHMPVLSEELPNIRKIALVEGMDAVAYEEIAFHRIEPILRFRDEILSLFTKNVSDETMKTTMGSMRSTFEDFMNCIVECYQRGCTDMVGLLSAARCSLETDFCMDNLEIPVSWMCDTDGFCQFLLHLVYEAERFAQIYNEKLAEYRAIHKIRSKANPLPDLKTAGNTVELPFWAWKAGEQRKRCYLRKEGESLEITDGEAVVLTLKRGDSFLVQKAILRELRNAGVKLRPRAITATIFSRLFFSDLFIHGIGGAKYDTITDEIIREFFGVSPPSFATISATLFLPLNSFDVDESSVQALYHELKDMSYNPERYAPEEILHDEGFISRVKEKRRLLEMMAVCNGDEKRRSFHQIGELNKLNLAQLGVEIQKKKRAIDEASSKLAYNEVVQFREYPISIYSMTALKGYFLHVF</sequence>
<name>A0A0M2UWW9_9BACT</name>
<keyword evidence="2" id="KW-1185">Reference proteome</keyword>
<evidence type="ECO:0000313" key="1">
    <source>
        <dbReference type="EMBL" id="KKO19466.1"/>
    </source>
</evidence>
<evidence type="ECO:0000313" key="2">
    <source>
        <dbReference type="Proteomes" id="UP000034954"/>
    </source>
</evidence>
<accession>A0A0M2UWW9</accession>
<comment type="caution">
    <text evidence="1">The sequence shown here is derived from an EMBL/GenBank/DDBJ whole genome shotgun (WGS) entry which is preliminary data.</text>
</comment>
<reference evidence="1 2" key="1">
    <citation type="journal article" date="2013" name="BMC Microbiol.">
        <title>Identification of the type II cytochrome c maturation pathway in anammox bacteria by comparative genomics.</title>
        <authorList>
            <person name="Ferousi C."/>
            <person name="Speth D.R."/>
            <person name="Reimann J."/>
            <person name="Op den Camp H.J."/>
            <person name="Allen J.W."/>
            <person name="Keltjens J.T."/>
            <person name="Jetten M.S."/>
        </authorList>
    </citation>
    <scope>NUCLEOTIDE SEQUENCE [LARGE SCALE GENOMIC DNA]</scope>
    <source>
        <strain evidence="1">RU1</strain>
    </source>
</reference>
<dbReference type="Proteomes" id="UP000034954">
    <property type="component" value="Unassembled WGS sequence"/>
</dbReference>